<evidence type="ECO:0000313" key="1">
    <source>
        <dbReference type="EMBL" id="KAI3766649.1"/>
    </source>
</evidence>
<reference evidence="1 2" key="2">
    <citation type="journal article" date="2022" name="Mol. Ecol. Resour.">
        <title>The genomes of chicory, endive, great burdock and yacon provide insights into Asteraceae paleo-polyploidization history and plant inulin production.</title>
        <authorList>
            <person name="Fan W."/>
            <person name="Wang S."/>
            <person name="Wang H."/>
            <person name="Wang A."/>
            <person name="Jiang F."/>
            <person name="Liu H."/>
            <person name="Zhao H."/>
            <person name="Xu D."/>
            <person name="Zhang Y."/>
        </authorList>
    </citation>
    <scope>NUCLEOTIDE SEQUENCE [LARGE SCALE GENOMIC DNA]</scope>
    <source>
        <strain evidence="2">cv. Punajuju</strain>
        <tissue evidence="1">Leaves</tissue>
    </source>
</reference>
<evidence type="ECO:0000313" key="2">
    <source>
        <dbReference type="Proteomes" id="UP001055811"/>
    </source>
</evidence>
<gene>
    <name evidence="1" type="ORF">L2E82_16718</name>
</gene>
<reference evidence="2" key="1">
    <citation type="journal article" date="2022" name="Mol. Ecol. Resour.">
        <title>The genomes of chicory, endive, great burdock and yacon provide insights into Asteraceae palaeo-polyploidization history and plant inulin production.</title>
        <authorList>
            <person name="Fan W."/>
            <person name="Wang S."/>
            <person name="Wang H."/>
            <person name="Wang A."/>
            <person name="Jiang F."/>
            <person name="Liu H."/>
            <person name="Zhao H."/>
            <person name="Xu D."/>
            <person name="Zhang Y."/>
        </authorList>
    </citation>
    <scope>NUCLEOTIDE SEQUENCE [LARGE SCALE GENOMIC DNA]</scope>
    <source>
        <strain evidence="2">cv. Punajuju</strain>
    </source>
</reference>
<dbReference type="EMBL" id="CM042011">
    <property type="protein sequence ID" value="KAI3766649.1"/>
    <property type="molecule type" value="Genomic_DNA"/>
</dbReference>
<keyword evidence="2" id="KW-1185">Reference proteome</keyword>
<name>A0ACB9F5X6_CICIN</name>
<sequence>MKVKTVTNSICDFGRIVGIPGLKLNVVKREIDKVITKFMIAFGGLLLSMLELGWWVPRQRELKYLGLGLRWRGGGGGGDRLAEGDEEGEGDDGEAVEGETGSGGWSAGSDPEVAGKGLDRGCSGGVGSTRGGGGGIGSDGVGDIGVECELVVKYSSTVGIDITPPNHDGGNV</sequence>
<comment type="caution">
    <text evidence="1">The sequence shown here is derived from an EMBL/GenBank/DDBJ whole genome shotgun (WGS) entry which is preliminary data.</text>
</comment>
<protein>
    <submittedName>
        <fullName evidence="1">Uncharacterized protein</fullName>
    </submittedName>
</protein>
<organism evidence="1 2">
    <name type="scientific">Cichorium intybus</name>
    <name type="common">Chicory</name>
    <dbReference type="NCBI Taxonomy" id="13427"/>
    <lineage>
        <taxon>Eukaryota</taxon>
        <taxon>Viridiplantae</taxon>
        <taxon>Streptophyta</taxon>
        <taxon>Embryophyta</taxon>
        <taxon>Tracheophyta</taxon>
        <taxon>Spermatophyta</taxon>
        <taxon>Magnoliopsida</taxon>
        <taxon>eudicotyledons</taxon>
        <taxon>Gunneridae</taxon>
        <taxon>Pentapetalae</taxon>
        <taxon>asterids</taxon>
        <taxon>campanulids</taxon>
        <taxon>Asterales</taxon>
        <taxon>Asteraceae</taxon>
        <taxon>Cichorioideae</taxon>
        <taxon>Cichorieae</taxon>
        <taxon>Cichoriinae</taxon>
        <taxon>Cichorium</taxon>
    </lineage>
</organism>
<proteinExistence type="predicted"/>
<accession>A0ACB9F5X6</accession>
<dbReference type="Proteomes" id="UP001055811">
    <property type="component" value="Linkage Group LG03"/>
</dbReference>